<feature type="compositionally biased region" description="Low complexity" evidence="1">
    <location>
        <begin position="29"/>
        <end position="51"/>
    </location>
</feature>
<feature type="compositionally biased region" description="Basic and acidic residues" evidence="1">
    <location>
        <begin position="111"/>
        <end position="121"/>
    </location>
</feature>
<dbReference type="KEGG" id="lgi:LOTGIDRAFT_153687"/>
<reference evidence="2 3" key="1">
    <citation type="journal article" date="2013" name="Nature">
        <title>Insights into bilaterian evolution from three spiralian genomes.</title>
        <authorList>
            <person name="Simakov O."/>
            <person name="Marletaz F."/>
            <person name="Cho S.J."/>
            <person name="Edsinger-Gonzales E."/>
            <person name="Havlak P."/>
            <person name="Hellsten U."/>
            <person name="Kuo D.H."/>
            <person name="Larsson T."/>
            <person name="Lv J."/>
            <person name="Arendt D."/>
            <person name="Savage R."/>
            <person name="Osoegawa K."/>
            <person name="de Jong P."/>
            <person name="Grimwood J."/>
            <person name="Chapman J.A."/>
            <person name="Shapiro H."/>
            <person name="Aerts A."/>
            <person name="Otillar R.P."/>
            <person name="Terry A.Y."/>
            <person name="Boore J.L."/>
            <person name="Grigoriev I.V."/>
            <person name="Lindberg D.R."/>
            <person name="Seaver E.C."/>
            <person name="Weisblat D.A."/>
            <person name="Putnam N.H."/>
            <person name="Rokhsar D.S."/>
        </authorList>
    </citation>
    <scope>NUCLEOTIDE SEQUENCE [LARGE SCALE GENOMIC DNA]</scope>
</reference>
<gene>
    <name evidence="2" type="ORF">LOTGIDRAFT_153687</name>
</gene>
<feature type="region of interest" description="Disordered" evidence="1">
    <location>
        <begin position="29"/>
        <end position="81"/>
    </location>
</feature>
<keyword evidence="3" id="KW-1185">Reference proteome</keyword>
<sequence>MGDKSREDCPFRNKFIQLSAISHSTFIQSLSPNLGTSPNLPLLSLNPFSGPQPKPRTRTKTNTTQEHLEEDIGGRDDEDDDCGYRVELVNYLPTASSRDIPVINEDLTVVPDHEVTQDNVDRPTTSVATPDVSDESEVSDESSARPPRRSDRSRRTPARFTDYVMSQQQSLSPNLGTSPNLPLLSLNPFSGVFIVI</sequence>
<evidence type="ECO:0000256" key="1">
    <source>
        <dbReference type="SAM" id="MobiDB-lite"/>
    </source>
</evidence>
<dbReference type="EMBL" id="KB202283">
    <property type="protein sequence ID" value="ESO91256.1"/>
    <property type="molecule type" value="Genomic_DNA"/>
</dbReference>
<dbReference type="HOGENOM" id="CLU_1391654_0_0_1"/>
<feature type="region of interest" description="Disordered" evidence="1">
    <location>
        <begin position="109"/>
        <end position="159"/>
    </location>
</feature>
<dbReference type="Proteomes" id="UP000030746">
    <property type="component" value="Unassembled WGS sequence"/>
</dbReference>
<dbReference type="AlphaFoldDB" id="V4AD48"/>
<evidence type="ECO:0000313" key="2">
    <source>
        <dbReference type="EMBL" id="ESO91256.1"/>
    </source>
</evidence>
<organism evidence="2 3">
    <name type="scientific">Lottia gigantea</name>
    <name type="common">Giant owl limpet</name>
    <dbReference type="NCBI Taxonomy" id="225164"/>
    <lineage>
        <taxon>Eukaryota</taxon>
        <taxon>Metazoa</taxon>
        <taxon>Spiralia</taxon>
        <taxon>Lophotrochozoa</taxon>
        <taxon>Mollusca</taxon>
        <taxon>Gastropoda</taxon>
        <taxon>Patellogastropoda</taxon>
        <taxon>Lottioidea</taxon>
        <taxon>Lottiidae</taxon>
        <taxon>Lottia</taxon>
    </lineage>
</organism>
<dbReference type="CTD" id="20236073"/>
<proteinExistence type="predicted"/>
<evidence type="ECO:0000313" key="3">
    <source>
        <dbReference type="Proteomes" id="UP000030746"/>
    </source>
</evidence>
<feature type="compositionally biased region" description="Basic and acidic residues" evidence="1">
    <location>
        <begin position="66"/>
        <end position="75"/>
    </location>
</feature>
<protein>
    <submittedName>
        <fullName evidence="2">Uncharacterized protein</fullName>
    </submittedName>
</protein>
<dbReference type="GeneID" id="20236073"/>
<name>V4AD48_LOTGI</name>
<dbReference type="RefSeq" id="XP_009057957.1">
    <property type="nucleotide sequence ID" value="XM_009059709.1"/>
</dbReference>
<accession>V4AD48</accession>